<dbReference type="AlphaFoldDB" id="A0AAD7B1I7"/>
<organism evidence="2 3">
    <name type="scientific">Roridomyces roridus</name>
    <dbReference type="NCBI Taxonomy" id="1738132"/>
    <lineage>
        <taxon>Eukaryota</taxon>
        <taxon>Fungi</taxon>
        <taxon>Dikarya</taxon>
        <taxon>Basidiomycota</taxon>
        <taxon>Agaricomycotina</taxon>
        <taxon>Agaricomycetes</taxon>
        <taxon>Agaricomycetidae</taxon>
        <taxon>Agaricales</taxon>
        <taxon>Marasmiineae</taxon>
        <taxon>Mycenaceae</taxon>
        <taxon>Roridomyces</taxon>
    </lineage>
</organism>
<comment type="caution">
    <text evidence="2">The sequence shown here is derived from an EMBL/GenBank/DDBJ whole genome shotgun (WGS) entry which is preliminary data.</text>
</comment>
<evidence type="ECO:0000313" key="3">
    <source>
        <dbReference type="Proteomes" id="UP001221142"/>
    </source>
</evidence>
<name>A0AAD7B1I7_9AGAR</name>
<accession>A0AAD7B1I7</accession>
<reference evidence="2" key="1">
    <citation type="submission" date="2023-03" db="EMBL/GenBank/DDBJ databases">
        <title>Massive genome expansion in bonnet fungi (Mycena s.s.) driven by repeated elements and novel gene families across ecological guilds.</title>
        <authorList>
            <consortium name="Lawrence Berkeley National Laboratory"/>
            <person name="Harder C.B."/>
            <person name="Miyauchi S."/>
            <person name="Viragh M."/>
            <person name="Kuo A."/>
            <person name="Thoen E."/>
            <person name="Andreopoulos B."/>
            <person name="Lu D."/>
            <person name="Skrede I."/>
            <person name="Drula E."/>
            <person name="Henrissat B."/>
            <person name="Morin E."/>
            <person name="Kohler A."/>
            <person name="Barry K."/>
            <person name="LaButti K."/>
            <person name="Morin E."/>
            <person name="Salamov A."/>
            <person name="Lipzen A."/>
            <person name="Mereny Z."/>
            <person name="Hegedus B."/>
            <person name="Baldrian P."/>
            <person name="Stursova M."/>
            <person name="Weitz H."/>
            <person name="Taylor A."/>
            <person name="Grigoriev I.V."/>
            <person name="Nagy L.G."/>
            <person name="Martin F."/>
            <person name="Kauserud H."/>
        </authorList>
    </citation>
    <scope>NUCLEOTIDE SEQUENCE</scope>
    <source>
        <strain evidence="2">9284</strain>
    </source>
</reference>
<keyword evidence="3" id="KW-1185">Reference proteome</keyword>
<dbReference type="EMBL" id="JARKIF010000049">
    <property type="protein sequence ID" value="KAJ7607498.1"/>
    <property type="molecule type" value="Genomic_DNA"/>
</dbReference>
<feature type="domain" description="F-box" evidence="1">
    <location>
        <begin position="4"/>
        <end position="72"/>
    </location>
</feature>
<dbReference type="Proteomes" id="UP001221142">
    <property type="component" value="Unassembled WGS sequence"/>
</dbReference>
<dbReference type="InterPro" id="IPR001810">
    <property type="entry name" value="F-box_dom"/>
</dbReference>
<proteinExistence type="predicted"/>
<protein>
    <recommendedName>
        <fullName evidence="1">F-box domain-containing protein</fullName>
    </recommendedName>
</protein>
<feature type="non-terminal residue" evidence="2">
    <location>
        <position position="178"/>
    </location>
</feature>
<evidence type="ECO:0000313" key="2">
    <source>
        <dbReference type="EMBL" id="KAJ7607498.1"/>
    </source>
</evidence>
<dbReference type="Pfam" id="PF12937">
    <property type="entry name" value="F-box-like"/>
    <property type="match status" value="1"/>
</dbReference>
<evidence type="ECO:0000259" key="1">
    <source>
        <dbReference type="Pfam" id="PF12937"/>
    </source>
</evidence>
<gene>
    <name evidence="2" type="ORF">FB45DRAFT_727154</name>
</gene>
<sequence>MSDIHSLPNEILLEILHLASAITLPDFLQSYPAILETELQRLANAPLRTLSAVCSCWHEMTMSTSTLWTQVDVHGILEHKLEVAIPVLQDRLARSRDAPLFLRLMTEDTGCAPHHLIFDLLAQHSPRWQTALLCCSFAGLDASVLKGNVPRLEILSLLVQTRVGLCKAEMVDVFGVAP</sequence>